<dbReference type="InterPro" id="IPR012652">
    <property type="entry name" value="ThiW"/>
</dbReference>
<dbReference type="NCBIfam" id="TIGR02359">
    <property type="entry name" value="thiW"/>
    <property type="match status" value="1"/>
</dbReference>
<keyword evidence="1" id="KW-1133">Transmembrane helix</keyword>
<feature type="transmembrane region" description="Helical" evidence="1">
    <location>
        <begin position="129"/>
        <end position="151"/>
    </location>
</feature>
<evidence type="ECO:0000256" key="1">
    <source>
        <dbReference type="SAM" id="Phobius"/>
    </source>
</evidence>
<dbReference type="Proteomes" id="UP000051160">
    <property type="component" value="Unassembled WGS sequence"/>
</dbReference>
<comment type="caution">
    <text evidence="2">The sequence shown here is derived from an EMBL/GenBank/DDBJ whole genome shotgun (WGS) entry which is preliminary data.</text>
</comment>
<proteinExistence type="predicted"/>
<dbReference type="Pfam" id="PF09512">
    <property type="entry name" value="ThiW"/>
    <property type="match status" value="1"/>
</dbReference>
<feature type="transmembrane region" description="Helical" evidence="1">
    <location>
        <begin position="97"/>
        <end position="123"/>
    </location>
</feature>
<reference evidence="2 3" key="1">
    <citation type="journal article" date="2015" name="Genome Announc.">
        <title>Expanding the biotechnology potential of lactobacilli through comparative genomics of 213 strains and associated genera.</title>
        <authorList>
            <person name="Sun Z."/>
            <person name="Harris H.M."/>
            <person name="McCann A."/>
            <person name="Guo C."/>
            <person name="Argimon S."/>
            <person name="Zhang W."/>
            <person name="Yang X."/>
            <person name="Jeffery I.B."/>
            <person name="Cooney J.C."/>
            <person name="Kagawa T.F."/>
            <person name="Liu W."/>
            <person name="Song Y."/>
            <person name="Salvetti E."/>
            <person name="Wrobel A."/>
            <person name="Rasinkangas P."/>
            <person name="Parkhill J."/>
            <person name="Rea M.C."/>
            <person name="O'Sullivan O."/>
            <person name="Ritari J."/>
            <person name="Douillard F.P."/>
            <person name="Paul Ross R."/>
            <person name="Yang R."/>
            <person name="Briner A.E."/>
            <person name="Felis G.E."/>
            <person name="de Vos W.M."/>
            <person name="Barrangou R."/>
            <person name="Klaenhammer T.R."/>
            <person name="Caufield P.W."/>
            <person name="Cui Y."/>
            <person name="Zhang H."/>
            <person name="O'Toole P.W."/>
        </authorList>
    </citation>
    <scope>NUCLEOTIDE SEQUENCE [LARGE SCALE GENOMIC DNA]</scope>
    <source>
        <strain evidence="2 3">DSM 19909</strain>
    </source>
</reference>
<dbReference type="PIRSF" id="PIRSF024534">
    <property type="entry name" value="ThiW"/>
    <property type="match status" value="1"/>
</dbReference>
<dbReference type="EMBL" id="AZEE01000029">
    <property type="protein sequence ID" value="KRK97546.1"/>
    <property type="molecule type" value="Genomic_DNA"/>
</dbReference>
<dbReference type="PATRIC" id="fig|1423776.4.peg.1596"/>
<dbReference type="OrthoDB" id="5516776at2"/>
<keyword evidence="3" id="KW-1185">Reference proteome</keyword>
<sequence length="174" mass="18587">MNKRVYYLSLTSVLVALGVIGGSLFEFTIGVAKVAPMQHLINVVSGALLGPWWALTQAFLTSLIRNLLGTGTILAFPGSMIGAFCSGLLFRYTKKLIGAIFGELIGTGIIGAFVAYPIAAWLLGAKGALWLFVPSFFLSSLVGCIVGYILLKSIWSTVIQPQMARLGKSDRKDA</sequence>
<dbReference type="AlphaFoldDB" id="A0A0R1LYK8"/>
<evidence type="ECO:0000313" key="2">
    <source>
        <dbReference type="EMBL" id="KRK97546.1"/>
    </source>
</evidence>
<keyword evidence="1" id="KW-0812">Transmembrane</keyword>
<evidence type="ECO:0000313" key="3">
    <source>
        <dbReference type="Proteomes" id="UP000051160"/>
    </source>
</evidence>
<dbReference type="RefSeq" id="WP_054700152.1">
    <property type="nucleotide sequence ID" value="NZ_AZEE01000029.1"/>
</dbReference>
<feature type="transmembrane region" description="Helical" evidence="1">
    <location>
        <begin position="6"/>
        <end position="27"/>
    </location>
</feature>
<gene>
    <name evidence="2" type="ORF">FD04_GL001577</name>
</gene>
<feature type="transmembrane region" description="Helical" evidence="1">
    <location>
        <begin position="67"/>
        <end position="90"/>
    </location>
</feature>
<dbReference type="Gene3D" id="1.10.1760.20">
    <property type="match status" value="1"/>
</dbReference>
<keyword evidence="1" id="KW-0472">Membrane</keyword>
<organism evidence="2 3">
    <name type="scientific">Secundilactobacillus odoratitofui DSM 19909 = JCM 15043</name>
    <dbReference type="NCBI Taxonomy" id="1423776"/>
    <lineage>
        <taxon>Bacteria</taxon>
        <taxon>Bacillati</taxon>
        <taxon>Bacillota</taxon>
        <taxon>Bacilli</taxon>
        <taxon>Lactobacillales</taxon>
        <taxon>Lactobacillaceae</taxon>
        <taxon>Secundilactobacillus</taxon>
    </lineage>
</organism>
<name>A0A0R1LYK8_9LACO</name>
<accession>A0A0R1LYK8</accession>
<protein>
    <submittedName>
        <fullName evidence="2">ThiW protein</fullName>
    </submittedName>
</protein>